<proteinExistence type="predicted"/>
<keyword evidence="1" id="KW-0805">Transcription regulation</keyword>
<feature type="DNA-binding region" description="H-T-H motif" evidence="4">
    <location>
        <begin position="41"/>
        <end position="60"/>
    </location>
</feature>
<evidence type="ECO:0000256" key="2">
    <source>
        <dbReference type="ARBA" id="ARBA00023125"/>
    </source>
</evidence>
<feature type="domain" description="HTH tetR-type" evidence="5">
    <location>
        <begin position="18"/>
        <end position="78"/>
    </location>
</feature>
<dbReference type="PANTHER" id="PTHR30055">
    <property type="entry name" value="HTH-TYPE TRANSCRIPTIONAL REGULATOR RUTR"/>
    <property type="match status" value="1"/>
</dbReference>
<dbReference type="Proteomes" id="UP001168613">
    <property type="component" value="Unassembled WGS sequence"/>
</dbReference>
<dbReference type="PANTHER" id="PTHR30055:SF234">
    <property type="entry name" value="HTH-TYPE TRANSCRIPTIONAL REGULATOR BETI"/>
    <property type="match status" value="1"/>
</dbReference>
<keyword evidence="3" id="KW-0804">Transcription</keyword>
<dbReference type="Pfam" id="PF00440">
    <property type="entry name" value="TetR_N"/>
    <property type="match status" value="1"/>
</dbReference>
<evidence type="ECO:0000256" key="3">
    <source>
        <dbReference type="ARBA" id="ARBA00023163"/>
    </source>
</evidence>
<gene>
    <name evidence="6" type="ORF">LMS43_13235</name>
</gene>
<organism evidence="6 7">
    <name type="scientific">Alcaligenes endophyticus</name>
    <dbReference type="NCBI Taxonomy" id="1929088"/>
    <lineage>
        <taxon>Bacteria</taxon>
        <taxon>Pseudomonadati</taxon>
        <taxon>Pseudomonadota</taxon>
        <taxon>Betaproteobacteria</taxon>
        <taxon>Burkholderiales</taxon>
        <taxon>Alcaligenaceae</taxon>
        <taxon>Alcaligenes</taxon>
    </lineage>
</organism>
<evidence type="ECO:0000259" key="5">
    <source>
        <dbReference type="PROSITE" id="PS50977"/>
    </source>
</evidence>
<evidence type="ECO:0000256" key="4">
    <source>
        <dbReference type="PROSITE-ProRule" id="PRU00335"/>
    </source>
</evidence>
<evidence type="ECO:0000256" key="1">
    <source>
        <dbReference type="ARBA" id="ARBA00023015"/>
    </source>
</evidence>
<comment type="caution">
    <text evidence="6">The sequence shown here is derived from an EMBL/GenBank/DDBJ whole genome shotgun (WGS) entry which is preliminary data.</text>
</comment>
<dbReference type="PROSITE" id="PS50977">
    <property type="entry name" value="HTH_TETR_2"/>
    <property type="match status" value="1"/>
</dbReference>
<dbReference type="InterPro" id="IPR001647">
    <property type="entry name" value="HTH_TetR"/>
</dbReference>
<dbReference type="EMBL" id="JAJHNU010000004">
    <property type="protein sequence ID" value="MDN4122251.1"/>
    <property type="molecule type" value="Genomic_DNA"/>
</dbReference>
<dbReference type="Gene3D" id="1.10.357.10">
    <property type="entry name" value="Tetracycline Repressor, domain 2"/>
    <property type="match status" value="1"/>
</dbReference>
<sequence length="209" mass="23389">MPVPSQALGRVRLRLAPEIRIEQILDGALIEFSERGFTATRMDDIAQRCSLSKGGLYAHFKSKDEVFAALLQRSFTPPDWSGMPAYDAQHGVRPIATWLVHQLHHTLMSPTSVNTLRLLVSESARMPHLVAQWEQNVLQPHLALLGKALEPFGGSERATTSVVVREPWLALAPVVHALLAQVVFGQRRHKNLADYQQGHIDLLCELLER</sequence>
<dbReference type="InterPro" id="IPR009057">
    <property type="entry name" value="Homeodomain-like_sf"/>
</dbReference>
<evidence type="ECO:0000313" key="6">
    <source>
        <dbReference type="EMBL" id="MDN4122251.1"/>
    </source>
</evidence>
<dbReference type="InterPro" id="IPR050109">
    <property type="entry name" value="HTH-type_TetR-like_transc_reg"/>
</dbReference>
<name>A0ABT8ELS1_9BURK</name>
<evidence type="ECO:0000313" key="7">
    <source>
        <dbReference type="Proteomes" id="UP001168613"/>
    </source>
</evidence>
<dbReference type="RefSeq" id="WP_266123522.1">
    <property type="nucleotide sequence ID" value="NZ_JAJHNU010000004.1"/>
</dbReference>
<dbReference type="SUPFAM" id="SSF46689">
    <property type="entry name" value="Homeodomain-like"/>
    <property type="match status" value="1"/>
</dbReference>
<accession>A0ABT8ELS1</accession>
<protein>
    <submittedName>
        <fullName evidence="6">TetR/AcrR family transcriptional regulator</fullName>
    </submittedName>
</protein>
<keyword evidence="2 4" id="KW-0238">DNA-binding</keyword>
<keyword evidence="7" id="KW-1185">Reference proteome</keyword>
<reference evidence="6" key="1">
    <citation type="submission" date="2021-11" db="EMBL/GenBank/DDBJ databases">
        <title>Draft genome sequence of Alcaligenes endophyticus type strain CCUG 75668T.</title>
        <authorList>
            <person name="Salva-Serra F."/>
            <person name="Duran R.E."/>
            <person name="Seeger M."/>
            <person name="Moore E.R.B."/>
            <person name="Jaen-Luchoro D."/>
        </authorList>
    </citation>
    <scope>NUCLEOTIDE SEQUENCE</scope>
    <source>
        <strain evidence="6">CCUG 75668</strain>
    </source>
</reference>
<dbReference type="PRINTS" id="PR00455">
    <property type="entry name" value="HTHTETR"/>
</dbReference>